<sequence>MQCQECQKRPATLHFTQVINGNKTEVQLCEVCAKEKGYMSYPEEGYSLHNLLTGLFNFDSSQVKNAQGTQFQQMKELQCSKCNMTFSEFKRVGKFGCAECYHTFATHLDPIFRRVHSGNTKHHGKIPKRKGGSLHLKKQVDTYKAELQNLIVNEAFEEAATVRDKIREIELKIRNKEAGEDI</sequence>
<accession>A0ABW4VXB1</accession>
<evidence type="ECO:0000259" key="1">
    <source>
        <dbReference type="PROSITE" id="PS50151"/>
    </source>
</evidence>
<dbReference type="PIRSF" id="PIRSF015034">
    <property type="entry name" value="YacH"/>
    <property type="match status" value="1"/>
</dbReference>
<evidence type="ECO:0000313" key="3">
    <source>
        <dbReference type="Proteomes" id="UP001597383"/>
    </source>
</evidence>
<dbReference type="PROSITE" id="PS50151">
    <property type="entry name" value="UVR"/>
    <property type="match status" value="1"/>
</dbReference>
<dbReference type="Proteomes" id="UP001597383">
    <property type="component" value="Unassembled WGS sequence"/>
</dbReference>
<proteinExistence type="predicted"/>
<evidence type="ECO:0000313" key="2">
    <source>
        <dbReference type="EMBL" id="MFD2043205.1"/>
    </source>
</evidence>
<dbReference type="EMBL" id="JBHUHQ010000003">
    <property type="protein sequence ID" value="MFD2043205.1"/>
    <property type="molecule type" value="Genomic_DNA"/>
</dbReference>
<dbReference type="PANTHER" id="PTHR38430:SF1">
    <property type="entry name" value="PROTEIN-ARGININE KINASE ACTIVATOR PROTEIN"/>
    <property type="match status" value="1"/>
</dbReference>
<dbReference type="InterPro" id="IPR001943">
    <property type="entry name" value="UVR_dom"/>
</dbReference>
<dbReference type="RefSeq" id="WP_377558586.1">
    <property type="nucleotide sequence ID" value="NZ_JBHUHQ010000003.1"/>
</dbReference>
<protein>
    <submittedName>
        <fullName evidence="2">UvrB/UvrC motif-containing protein</fullName>
    </submittedName>
</protein>
<comment type="caution">
    <text evidence="2">The sequence shown here is derived from an EMBL/GenBank/DDBJ whole genome shotgun (WGS) entry which is preliminary data.</text>
</comment>
<keyword evidence="3" id="KW-1185">Reference proteome</keyword>
<gene>
    <name evidence="2" type="ORF">ACFSJF_02750</name>
</gene>
<dbReference type="PANTHER" id="PTHR38430">
    <property type="entry name" value="PROTEIN-ARGININE KINASE ACTIVATOR PROTEIN"/>
    <property type="match status" value="1"/>
</dbReference>
<reference evidence="3" key="1">
    <citation type="journal article" date="2019" name="Int. J. Syst. Evol. Microbiol.">
        <title>The Global Catalogue of Microorganisms (GCM) 10K type strain sequencing project: providing services to taxonomists for standard genome sequencing and annotation.</title>
        <authorList>
            <consortium name="The Broad Institute Genomics Platform"/>
            <consortium name="The Broad Institute Genome Sequencing Center for Infectious Disease"/>
            <person name="Wu L."/>
            <person name="Ma J."/>
        </authorList>
    </citation>
    <scope>NUCLEOTIDE SEQUENCE [LARGE SCALE GENOMIC DNA]</scope>
    <source>
        <strain evidence="3">R28</strain>
    </source>
</reference>
<feature type="domain" description="UVR" evidence="1">
    <location>
        <begin position="137"/>
        <end position="172"/>
    </location>
</feature>
<name>A0ABW4VXB1_9BACI</name>
<dbReference type="InterPro" id="IPR025542">
    <property type="entry name" value="YacH"/>
</dbReference>
<organism evidence="2 3">
    <name type="scientific">Ornithinibacillus salinisoli</name>
    <dbReference type="NCBI Taxonomy" id="1848459"/>
    <lineage>
        <taxon>Bacteria</taxon>
        <taxon>Bacillati</taxon>
        <taxon>Bacillota</taxon>
        <taxon>Bacilli</taxon>
        <taxon>Bacillales</taxon>
        <taxon>Bacillaceae</taxon>
        <taxon>Ornithinibacillus</taxon>
    </lineage>
</organism>
<dbReference type="Pfam" id="PF02151">
    <property type="entry name" value="UVR"/>
    <property type="match status" value="1"/>
</dbReference>